<evidence type="ECO:0000313" key="3">
    <source>
        <dbReference type="Proteomes" id="UP000000311"/>
    </source>
</evidence>
<feature type="region of interest" description="Disordered" evidence="1">
    <location>
        <begin position="101"/>
        <end position="134"/>
    </location>
</feature>
<evidence type="ECO:0000313" key="2">
    <source>
        <dbReference type="EMBL" id="EFN65052.1"/>
    </source>
</evidence>
<protein>
    <submittedName>
        <fullName evidence="2">Uncharacterized protein</fullName>
    </submittedName>
</protein>
<feature type="compositionally biased region" description="Basic and acidic residues" evidence="1">
    <location>
        <begin position="101"/>
        <end position="110"/>
    </location>
</feature>
<organism evidence="3">
    <name type="scientific">Camponotus floridanus</name>
    <name type="common">Florida carpenter ant</name>
    <dbReference type="NCBI Taxonomy" id="104421"/>
    <lineage>
        <taxon>Eukaryota</taxon>
        <taxon>Metazoa</taxon>
        <taxon>Ecdysozoa</taxon>
        <taxon>Arthropoda</taxon>
        <taxon>Hexapoda</taxon>
        <taxon>Insecta</taxon>
        <taxon>Pterygota</taxon>
        <taxon>Neoptera</taxon>
        <taxon>Endopterygota</taxon>
        <taxon>Hymenoptera</taxon>
        <taxon>Apocrita</taxon>
        <taxon>Aculeata</taxon>
        <taxon>Formicoidea</taxon>
        <taxon>Formicidae</taxon>
        <taxon>Formicinae</taxon>
        <taxon>Camponotus</taxon>
    </lineage>
</organism>
<accession>E2AND7</accession>
<dbReference type="Proteomes" id="UP000000311">
    <property type="component" value="Unassembled WGS sequence"/>
</dbReference>
<keyword evidence="3" id="KW-1185">Reference proteome</keyword>
<sequence length="333" mass="38108">MFDDRHQSAIGSCHHGYANSQDEVRISGFINIPPVGAGGAVGKETRPLLHVGQHSGESPERRYFRPVAALREEPYMEEEIWVPGEIRTQWRLGRGGSKRLREDAHSEHDNIPVGDLNSERRCEDPDRNRTGLALGAGSITGATLWRSPKDFPSPEEVRRGKGRLLPRVFLSTAENFRGLYDGITAVVKIGPRRMWRDTALRQLDSTRKIEGNNRRRVSRGPHASHCSADERRIRTLCERLELIKEIEKLDEDDHENMLRQDLEMLKSLREYMNDRREDKQICESKSASKYTLSVLCIDENGKYCCEIGLLGKSFKKKCSYNSTSWVMWKTIIS</sequence>
<feature type="compositionally biased region" description="Basic and acidic residues" evidence="1">
    <location>
        <begin position="117"/>
        <end position="129"/>
    </location>
</feature>
<dbReference type="InParanoid" id="E2AND7"/>
<dbReference type="EMBL" id="GL441185">
    <property type="protein sequence ID" value="EFN65052.1"/>
    <property type="molecule type" value="Genomic_DNA"/>
</dbReference>
<reference evidence="2 3" key="1">
    <citation type="journal article" date="2010" name="Science">
        <title>Genomic comparison of the ants Camponotus floridanus and Harpegnathos saltator.</title>
        <authorList>
            <person name="Bonasio R."/>
            <person name="Zhang G."/>
            <person name="Ye C."/>
            <person name="Mutti N.S."/>
            <person name="Fang X."/>
            <person name="Qin N."/>
            <person name="Donahue G."/>
            <person name="Yang P."/>
            <person name="Li Q."/>
            <person name="Li C."/>
            <person name="Zhang P."/>
            <person name="Huang Z."/>
            <person name="Berger S.L."/>
            <person name="Reinberg D."/>
            <person name="Wang J."/>
            <person name="Liebig J."/>
        </authorList>
    </citation>
    <scope>NUCLEOTIDE SEQUENCE [LARGE SCALE GENOMIC DNA]</scope>
    <source>
        <strain evidence="3">C129</strain>
    </source>
</reference>
<proteinExistence type="predicted"/>
<name>E2AND7_CAMFO</name>
<evidence type="ECO:0000256" key="1">
    <source>
        <dbReference type="SAM" id="MobiDB-lite"/>
    </source>
</evidence>
<gene>
    <name evidence="2" type="ORF">EAG_10768</name>
</gene>
<dbReference type="AlphaFoldDB" id="E2AND7"/>